<dbReference type="EMBL" id="BART01010274">
    <property type="protein sequence ID" value="GAG87300.1"/>
    <property type="molecule type" value="Genomic_DNA"/>
</dbReference>
<gene>
    <name evidence="2" type="ORF">S01H4_22416</name>
</gene>
<sequence>KDVKQLMDQVKEEFVYFPDKTGTLNDYGKSLLGKGKYGAQKEILKQFLAKNYDYVKAFQERQLEITNGLYQLFRFSASESSSAPIPPPASFPTSPETILKPETSTETGQKQCTNCKAFNPIENKECFICQQPF</sequence>
<proteinExistence type="predicted"/>
<organism evidence="2">
    <name type="scientific">marine sediment metagenome</name>
    <dbReference type="NCBI Taxonomy" id="412755"/>
    <lineage>
        <taxon>unclassified sequences</taxon>
        <taxon>metagenomes</taxon>
        <taxon>ecological metagenomes</taxon>
    </lineage>
</organism>
<feature type="non-terminal residue" evidence="2">
    <location>
        <position position="1"/>
    </location>
</feature>
<accession>X1AX08</accession>
<evidence type="ECO:0000256" key="1">
    <source>
        <dbReference type="SAM" id="MobiDB-lite"/>
    </source>
</evidence>
<name>X1AX08_9ZZZZ</name>
<dbReference type="AlphaFoldDB" id="X1AX08"/>
<feature type="region of interest" description="Disordered" evidence="1">
    <location>
        <begin position="81"/>
        <end position="105"/>
    </location>
</feature>
<protein>
    <recommendedName>
        <fullName evidence="3">RanBP2-type domain-containing protein</fullName>
    </recommendedName>
</protein>
<reference evidence="2" key="1">
    <citation type="journal article" date="2014" name="Front. Microbiol.">
        <title>High frequency of phylogenetically diverse reductive dehalogenase-homologous genes in deep subseafloor sedimentary metagenomes.</title>
        <authorList>
            <person name="Kawai M."/>
            <person name="Futagami T."/>
            <person name="Toyoda A."/>
            <person name="Takaki Y."/>
            <person name="Nishi S."/>
            <person name="Hori S."/>
            <person name="Arai W."/>
            <person name="Tsubouchi T."/>
            <person name="Morono Y."/>
            <person name="Uchiyama I."/>
            <person name="Ito T."/>
            <person name="Fujiyama A."/>
            <person name="Inagaki F."/>
            <person name="Takami H."/>
        </authorList>
    </citation>
    <scope>NUCLEOTIDE SEQUENCE</scope>
    <source>
        <strain evidence="2">Expedition CK06-06</strain>
    </source>
</reference>
<evidence type="ECO:0008006" key="3">
    <source>
        <dbReference type="Google" id="ProtNLM"/>
    </source>
</evidence>
<evidence type="ECO:0000313" key="2">
    <source>
        <dbReference type="EMBL" id="GAG87300.1"/>
    </source>
</evidence>
<comment type="caution">
    <text evidence="2">The sequence shown here is derived from an EMBL/GenBank/DDBJ whole genome shotgun (WGS) entry which is preliminary data.</text>
</comment>